<sequence>MRLLRRETHFIYLLAFSLLSVALAAAVSGPRLAHANSQQPNSLSPTPPNVPKVTLTSVHFPIDDSQEKSKDGALIEGVIFKFMRQIIKSQFELGVINKENFKFIGSPAKPDKEGRYKFDLTLSLDPPISDWKGKGAVRFEEGGFMQQTRIWGTLNDTVGGRVAAINDNEFDMNLFMRGRPMDVYLSKSKDDSGKKKPVY</sequence>
<reference evidence="2" key="1">
    <citation type="submission" date="2022-08" db="EMBL/GenBank/DDBJ databases">
        <authorList>
            <consortium name="DOE Joint Genome Institute"/>
            <person name="Min B."/>
            <person name="Sierra-Patev S."/>
            <person name="Naranjo-Ortiz M."/>
            <person name="Looney B."/>
            <person name="Konkel Z."/>
            <person name="Slot J.C."/>
            <person name="Sakamoto Y."/>
            <person name="Steenwyk J.L."/>
            <person name="Rokas A."/>
            <person name="Carro J."/>
            <person name="Camarero S."/>
            <person name="Ferreira P."/>
            <person name="Molpeceres G."/>
            <person name="Ruiz-duenas F.J."/>
            <person name="Serrano A."/>
            <person name="Henrissat B."/>
            <person name="Drula E."/>
            <person name="Hughes K.W."/>
            <person name="Mata J.L."/>
            <person name="Ishikawa N.K."/>
            <person name="Vargas-Isla R."/>
            <person name="Ushijima S."/>
            <person name="Smith C.A."/>
            <person name="Ahrendt S."/>
            <person name="Andreopoulos W."/>
            <person name="He G."/>
            <person name="LaButti K."/>
            <person name="Lipzen A."/>
            <person name="Ng V."/>
            <person name="Riley R."/>
            <person name="Sandor L."/>
            <person name="Barry K."/>
            <person name="Martinez A.T."/>
            <person name="Xiao Y."/>
            <person name="Gibbons J.G."/>
            <person name="Terashima K."/>
            <person name="Hibbett D.S."/>
            <person name="Grigoriev I.V."/>
        </authorList>
    </citation>
    <scope>NUCLEOTIDE SEQUENCE</scope>
    <source>
        <strain evidence="2">ET3784</strain>
    </source>
</reference>
<keyword evidence="3" id="KW-1185">Reference proteome</keyword>
<organism evidence="2 3">
    <name type="scientific">Lentinula guzmanii</name>
    <dbReference type="NCBI Taxonomy" id="2804957"/>
    <lineage>
        <taxon>Eukaryota</taxon>
        <taxon>Fungi</taxon>
        <taxon>Dikarya</taxon>
        <taxon>Basidiomycota</taxon>
        <taxon>Agaricomycotina</taxon>
        <taxon>Agaricomycetes</taxon>
        <taxon>Agaricomycetidae</taxon>
        <taxon>Agaricales</taxon>
        <taxon>Marasmiineae</taxon>
        <taxon>Omphalotaceae</taxon>
        <taxon>Lentinula</taxon>
    </lineage>
</organism>
<evidence type="ECO:0000313" key="2">
    <source>
        <dbReference type="EMBL" id="KAJ3734834.1"/>
    </source>
</evidence>
<dbReference type="AlphaFoldDB" id="A0AA38MVQ9"/>
<feature type="signal peptide" evidence="1">
    <location>
        <begin position="1"/>
        <end position="24"/>
    </location>
</feature>
<dbReference type="EMBL" id="JANVFO010000012">
    <property type="protein sequence ID" value="KAJ3734834.1"/>
    <property type="molecule type" value="Genomic_DNA"/>
</dbReference>
<accession>A0AA38MVQ9</accession>
<feature type="chain" id="PRO_5041450234" evidence="1">
    <location>
        <begin position="25"/>
        <end position="199"/>
    </location>
</feature>
<proteinExistence type="predicted"/>
<protein>
    <submittedName>
        <fullName evidence="2">Uncharacterized protein</fullName>
    </submittedName>
</protein>
<evidence type="ECO:0000313" key="3">
    <source>
        <dbReference type="Proteomes" id="UP001176059"/>
    </source>
</evidence>
<gene>
    <name evidence="2" type="ORF">DFJ43DRAFT_106705</name>
</gene>
<keyword evidence="1" id="KW-0732">Signal</keyword>
<evidence type="ECO:0000256" key="1">
    <source>
        <dbReference type="SAM" id="SignalP"/>
    </source>
</evidence>
<dbReference type="Proteomes" id="UP001176059">
    <property type="component" value="Unassembled WGS sequence"/>
</dbReference>
<reference evidence="2" key="2">
    <citation type="journal article" date="2023" name="Proc. Natl. Acad. Sci. U.S.A.">
        <title>A global phylogenomic analysis of the shiitake genus Lentinula.</title>
        <authorList>
            <person name="Sierra-Patev S."/>
            <person name="Min B."/>
            <person name="Naranjo-Ortiz M."/>
            <person name="Looney B."/>
            <person name="Konkel Z."/>
            <person name="Slot J.C."/>
            <person name="Sakamoto Y."/>
            <person name="Steenwyk J.L."/>
            <person name="Rokas A."/>
            <person name="Carro J."/>
            <person name="Camarero S."/>
            <person name="Ferreira P."/>
            <person name="Molpeceres G."/>
            <person name="Ruiz-Duenas F.J."/>
            <person name="Serrano A."/>
            <person name="Henrissat B."/>
            <person name="Drula E."/>
            <person name="Hughes K.W."/>
            <person name="Mata J.L."/>
            <person name="Ishikawa N.K."/>
            <person name="Vargas-Isla R."/>
            <person name="Ushijima S."/>
            <person name="Smith C.A."/>
            <person name="Donoghue J."/>
            <person name="Ahrendt S."/>
            <person name="Andreopoulos W."/>
            <person name="He G."/>
            <person name="LaButti K."/>
            <person name="Lipzen A."/>
            <person name="Ng V."/>
            <person name="Riley R."/>
            <person name="Sandor L."/>
            <person name="Barry K."/>
            <person name="Martinez A.T."/>
            <person name="Xiao Y."/>
            <person name="Gibbons J.G."/>
            <person name="Terashima K."/>
            <person name="Grigoriev I.V."/>
            <person name="Hibbett D."/>
        </authorList>
    </citation>
    <scope>NUCLEOTIDE SEQUENCE</scope>
    <source>
        <strain evidence="2">ET3784</strain>
    </source>
</reference>
<comment type="caution">
    <text evidence="2">The sequence shown here is derived from an EMBL/GenBank/DDBJ whole genome shotgun (WGS) entry which is preliminary data.</text>
</comment>
<name>A0AA38MVQ9_9AGAR</name>